<accession>A0A1H0AKF6</accession>
<proteinExistence type="predicted"/>
<dbReference type="Proteomes" id="UP000214880">
    <property type="component" value="Unassembled WGS sequence"/>
</dbReference>
<dbReference type="STRING" id="146817.SAMN04488502_1198"/>
<dbReference type="Pfam" id="PF09369">
    <property type="entry name" value="MZB"/>
    <property type="match status" value="1"/>
</dbReference>
<dbReference type="RefSeq" id="WP_217636944.1">
    <property type="nucleotide sequence ID" value="NZ_FNHB01000019.1"/>
</dbReference>
<protein>
    <recommendedName>
        <fullName evidence="1">MrfA-like Zn-binding domain-containing protein</fullName>
    </recommendedName>
</protein>
<dbReference type="EMBL" id="FNHB01000019">
    <property type="protein sequence ID" value="SDN33814.1"/>
    <property type="molecule type" value="Genomic_DNA"/>
</dbReference>
<dbReference type="AlphaFoldDB" id="A0A1H0AKF6"/>
<keyword evidence="3" id="KW-1185">Reference proteome</keyword>
<evidence type="ECO:0000313" key="2">
    <source>
        <dbReference type="EMBL" id="SDN33814.1"/>
    </source>
</evidence>
<feature type="domain" description="MrfA-like Zn-binding" evidence="1">
    <location>
        <begin position="476"/>
        <end position="576"/>
    </location>
</feature>
<dbReference type="NCBIfam" id="NF038324">
    <property type="entry name" value="DrmB_fam"/>
    <property type="match status" value="1"/>
</dbReference>
<organism evidence="2 3">
    <name type="scientific">Dendrosporobacter quercicolus</name>
    <dbReference type="NCBI Taxonomy" id="146817"/>
    <lineage>
        <taxon>Bacteria</taxon>
        <taxon>Bacillati</taxon>
        <taxon>Bacillota</taxon>
        <taxon>Negativicutes</taxon>
        <taxon>Selenomonadales</taxon>
        <taxon>Sporomusaceae</taxon>
        <taxon>Dendrosporobacter</taxon>
    </lineage>
</organism>
<gene>
    <name evidence="2" type="ORF">SAMN04488502_1198</name>
</gene>
<dbReference type="InterPro" id="IPR047721">
    <property type="entry name" value="DrmB"/>
</dbReference>
<sequence length="601" mass="66459">MAGQQIRPSQYITTYGPGALLEGPGGPRIIASIENSGIPRHKSPLELEIVEPRLSMGLLDGAGIMRIPANAEIGVNDSQPLYETSTFPSWSLCTVHNRLYQLRYGDTRGCSGCDTYSTSEAWKKSRREAIRFVMACPEGHLDDVPWVSLVHMGNHNHNCRPRSLIWEGGGGSLRNVTIRCPDCGGNINLGFAYSMDLRCTGRFPEQGTQRPGCDSEAKMIQRGAANLRLSEIVTALTIPDRATRLHQILGRSVLRGAIRALYRNGNPSIEELRGTFEDLVDDGYLTRDEYTRIVSCRENIIHQVVREVLDDVHYESEHDFRNDEFSRLQSAASRGAPVSPASTPGGPPLFEVVRPDVRTFAGPGRHLLRITPVSRLRVVMVQKGYRRLDYASREITVGYHDGTKMWYPGVELFGEGIFIDLAPENDSLNFPEHFALNGVAAASWVNAQNNPQNHGLEAGTAELYKLNPIFVWWHTLAHRIINALAIDSGYSSAAVRERIYFRPDPDNPAVGRGGILLYTTQPGGDGTLGGMIALVPNFDRLLATALRDVNSCSNDPLCREELIRPGRQSGSACYACGLISETSCEYRNLFLDRNILADNLP</sequence>
<dbReference type="InterPro" id="IPR018973">
    <property type="entry name" value="MZB"/>
</dbReference>
<name>A0A1H0AKF6_9FIRM</name>
<evidence type="ECO:0000259" key="1">
    <source>
        <dbReference type="Pfam" id="PF09369"/>
    </source>
</evidence>
<evidence type="ECO:0000313" key="3">
    <source>
        <dbReference type="Proteomes" id="UP000214880"/>
    </source>
</evidence>
<reference evidence="2 3" key="1">
    <citation type="submission" date="2016-10" db="EMBL/GenBank/DDBJ databases">
        <authorList>
            <person name="de Groot N.N."/>
        </authorList>
    </citation>
    <scope>NUCLEOTIDE SEQUENCE [LARGE SCALE GENOMIC DNA]</scope>
    <source>
        <strain evidence="2 3">DSM 1736</strain>
    </source>
</reference>